<reference evidence="3" key="1">
    <citation type="submission" date="2023-10" db="EMBL/GenBank/DDBJ databases">
        <title>Genome assembly of Pristionchus species.</title>
        <authorList>
            <person name="Yoshida K."/>
            <person name="Sommer R.J."/>
        </authorList>
    </citation>
    <scope>NUCLEOTIDE SEQUENCE</scope>
    <source>
        <strain evidence="3">RS0144</strain>
    </source>
</reference>
<proteinExistence type="predicted"/>
<feature type="signal peptide" evidence="2">
    <location>
        <begin position="1"/>
        <end position="18"/>
    </location>
</feature>
<feature type="chain" id="PRO_5043562926" evidence="2">
    <location>
        <begin position="19"/>
        <end position="89"/>
    </location>
</feature>
<dbReference type="Proteomes" id="UP001432027">
    <property type="component" value="Unassembled WGS sequence"/>
</dbReference>
<name>A0AAV5UJI5_9BILA</name>
<organism evidence="3 4">
    <name type="scientific">Pristionchus entomophagus</name>
    <dbReference type="NCBI Taxonomy" id="358040"/>
    <lineage>
        <taxon>Eukaryota</taxon>
        <taxon>Metazoa</taxon>
        <taxon>Ecdysozoa</taxon>
        <taxon>Nematoda</taxon>
        <taxon>Chromadorea</taxon>
        <taxon>Rhabditida</taxon>
        <taxon>Rhabditina</taxon>
        <taxon>Diplogasteromorpha</taxon>
        <taxon>Diplogasteroidea</taxon>
        <taxon>Neodiplogasteridae</taxon>
        <taxon>Pristionchus</taxon>
    </lineage>
</organism>
<evidence type="ECO:0000313" key="4">
    <source>
        <dbReference type="Proteomes" id="UP001432027"/>
    </source>
</evidence>
<accession>A0AAV5UJI5</accession>
<feature type="region of interest" description="Disordered" evidence="1">
    <location>
        <begin position="51"/>
        <end position="89"/>
    </location>
</feature>
<keyword evidence="4" id="KW-1185">Reference proteome</keyword>
<dbReference type="AlphaFoldDB" id="A0AAV5UJI5"/>
<sequence length="89" mass="10084">MNFLNVILAFCLVAVVASTTTSSIEDKVEEKVNEWAEEAEIELFQDNICNPAPERPLKSTYRSVQRSRRHGNSGEGLQTRLCRSQSDLR</sequence>
<evidence type="ECO:0000313" key="3">
    <source>
        <dbReference type="EMBL" id="GMT06873.1"/>
    </source>
</evidence>
<evidence type="ECO:0000256" key="1">
    <source>
        <dbReference type="SAM" id="MobiDB-lite"/>
    </source>
</evidence>
<dbReference type="EMBL" id="BTSX01000006">
    <property type="protein sequence ID" value="GMT06873.1"/>
    <property type="molecule type" value="Genomic_DNA"/>
</dbReference>
<evidence type="ECO:0000256" key="2">
    <source>
        <dbReference type="SAM" id="SignalP"/>
    </source>
</evidence>
<keyword evidence="2" id="KW-0732">Signal</keyword>
<gene>
    <name evidence="3" type="ORF">PENTCL1PPCAC_29047</name>
</gene>
<protein>
    <submittedName>
        <fullName evidence="3">Uncharacterized protein</fullName>
    </submittedName>
</protein>
<comment type="caution">
    <text evidence="3">The sequence shown here is derived from an EMBL/GenBank/DDBJ whole genome shotgun (WGS) entry which is preliminary data.</text>
</comment>